<dbReference type="InterPro" id="IPR003593">
    <property type="entry name" value="AAA+_ATPase"/>
</dbReference>
<dbReference type="InterPro" id="IPR000644">
    <property type="entry name" value="CBS_dom"/>
</dbReference>
<gene>
    <name evidence="13" type="ORF">GKZ89_07895</name>
</gene>
<evidence type="ECO:0000256" key="6">
    <source>
        <dbReference type="ARBA" id="ARBA00023122"/>
    </source>
</evidence>
<evidence type="ECO:0000259" key="12">
    <source>
        <dbReference type="PROSITE" id="PS51371"/>
    </source>
</evidence>
<keyword evidence="5 10" id="KW-0067">ATP-binding</keyword>
<keyword evidence="3" id="KW-0677">Repeat</keyword>
<evidence type="ECO:0000256" key="7">
    <source>
        <dbReference type="ARBA" id="ARBA00052482"/>
    </source>
</evidence>
<protein>
    <recommendedName>
        <fullName evidence="10">Quaternary amine transport ATP-binding protein</fullName>
        <ecNumber evidence="10">7.6.2.9</ecNumber>
    </recommendedName>
</protein>
<dbReference type="InterPro" id="IPR005892">
    <property type="entry name" value="Gly-betaine_transp_ATP-bd"/>
</dbReference>
<dbReference type="PROSITE" id="PS51371">
    <property type="entry name" value="CBS"/>
    <property type="match status" value="2"/>
</dbReference>
<dbReference type="RefSeq" id="WP_155111859.1">
    <property type="nucleotide sequence ID" value="NZ_WMIB01000005.1"/>
</dbReference>
<keyword evidence="4 10" id="KW-0547">Nucleotide-binding</keyword>
<dbReference type="Gene3D" id="3.10.580.10">
    <property type="entry name" value="CBS-domain"/>
    <property type="match status" value="1"/>
</dbReference>
<proteinExistence type="inferred from homology"/>
<dbReference type="EMBL" id="WMIB01000005">
    <property type="protein sequence ID" value="MTH53335.1"/>
    <property type="molecule type" value="Genomic_DNA"/>
</dbReference>
<comment type="catalytic activity">
    <reaction evidence="7">
        <text>a quaternary ammonium(out) + ATP + H2O = a quaternary ammonium(in) + ADP + phosphate + H(+)</text>
        <dbReference type="Rhea" id="RHEA:11036"/>
        <dbReference type="ChEBI" id="CHEBI:15377"/>
        <dbReference type="ChEBI" id="CHEBI:15378"/>
        <dbReference type="ChEBI" id="CHEBI:30616"/>
        <dbReference type="ChEBI" id="CHEBI:35267"/>
        <dbReference type="ChEBI" id="CHEBI:43474"/>
        <dbReference type="ChEBI" id="CHEBI:456216"/>
        <dbReference type="EC" id="7.6.2.9"/>
    </reaction>
</comment>
<dbReference type="GO" id="GO:0031460">
    <property type="term" value="P:glycine betaine transport"/>
    <property type="evidence" value="ECO:0007669"/>
    <property type="project" value="InterPro"/>
</dbReference>
<comment type="subunit">
    <text evidence="10">The complex is probably composed of two ATP-binding proteins, two transmembrane proteins and a solute-binding protein.</text>
</comment>
<dbReference type="SUPFAM" id="SSF54631">
    <property type="entry name" value="CBS-domain pair"/>
    <property type="match status" value="1"/>
</dbReference>
<keyword evidence="10" id="KW-0472">Membrane</keyword>
<organism evidence="13 14">
    <name type="scientific">Metabacillus mangrovi</name>
    <dbReference type="NCBI Taxonomy" id="1491830"/>
    <lineage>
        <taxon>Bacteria</taxon>
        <taxon>Bacillati</taxon>
        <taxon>Bacillota</taxon>
        <taxon>Bacilli</taxon>
        <taxon>Bacillales</taxon>
        <taxon>Bacillaceae</taxon>
        <taxon>Metabacillus</taxon>
    </lineage>
</organism>
<dbReference type="InterPro" id="IPR017871">
    <property type="entry name" value="ABC_transporter-like_CS"/>
</dbReference>
<comment type="similarity">
    <text evidence="1 10">Belongs to the ABC transporter superfamily.</text>
</comment>
<evidence type="ECO:0000256" key="3">
    <source>
        <dbReference type="ARBA" id="ARBA00022737"/>
    </source>
</evidence>
<dbReference type="GO" id="GO:0006865">
    <property type="term" value="P:amino acid transport"/>
    <property type="evidence" value="ECO:0007669"/>
    <property type="project" value="UniProtKB-UniRule"/>
</dbReference>
<dbReference type="AlphaFoldDB" id="A0A7X2S4Y6"/>
<dbReference type="Pfam" id="PF00005">
    <property type="entry name" value="ABC_tran"/>
    <property type="match status" value="1"/>
</dbReference>
<evidence type="ECO:0000256" key="10">
    <source>
        <dbReference type="RuleBase" id="RU369116"/>
    </source>
</evidence>
<dbReference type="PROSITE" id="PS50893">
    <property type="entry name" value="ABC_TRANSPORTER_2"/>
    <property type="match status" value="1"/>
</dbReference>
<dbReference type="FunFam" id="3.40.50.300:FF:000425">
    <property type="entry name" value="Probable ABC transporter, ATP-binding subunit"/>
    <property type="match status" value="1"/>
</dbReference>
<evidence type="ECO:0000256" key="1">
    <source>
        <dbReference type="ARBA" id="ARBA00005417"/>
    </source>
</evidence>
<comment type="subunit">
    <text evidence="8">The complex is composed of two ATP-binding proteins (OpuCA), two transmembrane proteins (OpuCB and OpuCD) and a solute-binding protein (OpuCC).</text>
</comment>
<comment type="caution">
    <text evidence="13">The sequence shown here is derived from an EMBL/GenBank/DDBJ whole genome shotgun (WGS) entry which is preliminary data.</text>
</comment>
<evidence type="ECO:0000256" key="8">
    <source>
        <dbReference type="ARBA" id="ARBA00063934"/>
    </source>
</evidence>
<dbReference type="PROSITE" id="PS00211">
    <property type="entry name" value="ABC_TRANSPORTER_1"/>
    <property type="match status" value="1"/>
</dbReference>
<dbReference type="EC" id="7.6.2.9" evidence="10"/>
<keyword evidence="14" id="KW-1185">Reference proteome</keyword>
<accession>A0A7X2S4Y6</accession>
<dbReference type="OrthoDB" id="9802264at2"/>
<evidence type="ECO:0000313" key="14">
    <source>
        <dbReference type="Proteomes" id="UP000434639"/>
    </source>
</evidence>
<evidence type="ECO:0000313" key="13">
    <source>
        <dbReference type="EMBL" id="MTH53335.1"/>
    </source>
</evidence>
<evidence type="ECO:0000259" key="11">
    <source>
        <dbReference type="PROSITE" id="PS50893"/>
    </source>
</evidence>
<feature type="domain" description="CBS" evidence="12">
    <location>
        <begin position="265"/>
        <end position="321"/>
    </location>
</feature>
<dbReference type="GO" id="GO:0016887">
    <property type="term" value="F:ATP hydrolysis activity"/>
    <property type="evidence" value="ECO:0007669"/>
    <property type="project" value="UniProtKB-UniRule"/>
</dbReference>
<dbReference type="NCBIfam" id="TIGR01186">
    <property type="entry name" value="proV"/>
    <property type="match status" value="1"/>
</dbReference>
<dbReference type="PANTHER" id="PTHR43117:SF3">
    <property type="entry name" value="CHOLINE TRANSPORT ATP-BINDING PROTEIN OPUBA"/>
    <property type="match status" value="1"/>
</dbReference>
<dbReference type="GO" id="GO:0005524">
    <property type="term" value="F:ATP binding"/>
    <property type="evidence" value="ECO:0007669"/>
    <property type="project" value="UniProtKB-UniRule"/>
</dbReference>
<keyword evidence="6 9" id="KW-0129">CBS domain</keyword>
<evidence type="ECO:0000256" key="5">
    <source>
        <dbReference type="ARBA" id="ARBA00022840"/>
    </source>
</evidence>
<name>A0A7X2S4Y6_9BACI</name>
<evidence type="ECO:0000256" key="4">
    <source>
        <dbReference type="ARBA" id="ARBA00022741"/>
    </source>
</evidence>
<dbReference type="InterPro" id="IPR003439">
    <property type="entry name" value="ABC_transporter-like_ATP-bd"/>
</dbReference>
<keyword evidence="10" id="KW-1003">Cell membrane</keyword>
<keyword evidence="2 10" id="KW-0813">Transport</keyword>
<dbReference type="SMART" id="SM00116">
    <property type="entry name" value="CBS"/>
    <property type="match status" value="2"/>
</dbReference>
<feature type="domain" description="ABC transporter" evidence="11">
    <location>
        <begin position="2"/>
        <end position="237"/>
    </location>
</feature>
<dbReference type="Gene3D" id="3.40.50.300">
    <property type="entry name" value="P-loop containing nucleotide triphosphate hydrolases"/>
    <property type="match status" value="1"/>
</dbReference>
<dbReference type="Pfam" id="PF00571">
    <property type="entry name" value="CBS"/>
    <property type="match status" value="2"/>
</dbReference>
<dbReference type="PANTHER" id="PTHR43117">
    <property type="entry name" value="OSMOPROTECTANT IMPORT ATP-BINDING PROTEIN OSMV"/>
    <property type="match status" value="1"/>
</dbReference>
<evidence type="ECO:0000256" key="2">
    <source>
        <dbReference type="ARBA" id="ARBA00022448"/>
    </source>
</evidence>
<dbReference type="SUPFAM" id="SSF52540">
    <property type="entry name" value="P-loop containing nucleoside triphosphate hydrolases"/>
    <property type="match status" value="1"/>
</dbReference>
<keyword evidence="10" id="KW-0997">Cell inner membrane</keyword>
<evidence type="ECO:0000256" key="9">
    <source>
        <dbReference type="PROSITE-ProRule" id="PRU00703"/>
    </source>
</evidence>
<comment type="subcellular location">
    <subcellularLocation>
        <location evidence="10">Cell inner membrane</location>
        <topology evidence="10">Peripheral membrane protein</topology>
    </subcellularLocation>
</comment>
<feature type="domain" description="CBS" evidence="12">
    <location>
        <begin position="326"/>
        <end position="386"/>
    </location>
</feature>
<reference evidence="13 14" key="1">
    <citation type="journal article" date="2017" name="Int. J. Syst. Evol. Microbiol.">
        <title>Bacillus mangrovi sp. nov., isolated from a sediment sample from a mangrove forest.</title>
        <authorList>
            <person name="Gupta V."/>
            <person name="Singh P.K."/>
            <person name="Korpole S."/>
            <person name="Tanuku N.R.S."/>
            <person name="Pinnaka A.K."/>
        </authorList>
    </citation>
    <scope>NUCLEOTIDE SEQUENCE [LARGE SCALE GENOMIC DNA]</scope>
    <source>
        <strain evidence="13 14">KCTC 33872</strain>
    </source>
</reference>
<dbReference type="InterPro" id="IPR027417">
    <property type="entry name" value="P-loop_NTPase"/>
</dbReference>
<dbReference type="GO" id="GO:0005886">
    <property type="term" value="C:plasma membrane"/>
    <property type="evidence" value="ECO:0007669"/>
    <property type="project" value="UniProtKB-SubCell"/>
</dbReference>
<dbReference type="GO" id="GO:0015418">
    <property type="term" value="F:ABC-type quaternary ammonium compound transporting activity"/>
    <property type="evidence" value="ECO:0007669"/>
    <property type="project" value="UniProtKB-EC"/>
</dbReference>
<dbReference type="SMART" id="SM00382">
    <property type="entry name" value="AAA"/>
    <property type="match status" value="1"/>
</dbReference>
<sequence length="388" mass="43608">MIEFKGVTKQYKDGFKALKNINLTLEAGKIHVIIGPSGCGKSTTMKLINRLITPSEGTVYINNEDISKQNPVQLRRKIGYVIQSIGLFPHMSIADNVAVVPRLLKWEEERTQKKVDELLSVVHLDPGTYRNRKPSELSGGQQQRIGVIRALAAEPDIILMDEPFSALDPISREKLQNELISLQEEMQKTIIFVTHDMDEAIKIADNIVLMKDGEVIQSGPPESILRHPANEFIKEFIGKKRLKEHQADTLGGLDMEEIPSVREVMVENPAYAYPERGLAAALRLMEQRKVDSLIVVTQQRELLGYATVLNVLSQYRDETKTLQDVMHPFIHTVSPDSPFTAALDLMSQHNLPYVAVVDADRKFSGVVTRGSMVRLMADVFPFENEVAK</sequence>
<dbReference type="InterPro" id="IPR046342">
    <property type="entry name" value="CBS_dom_sf"/>
</dbReference>
<dbReference type="Proteomes" id="UP000434639">
    <property type="component" value="Unassembled WGS sequence"/>
</dbReference>